<gene>
    <name evidence="1" type="ORF">METZ01_LOCUS197015</name>
</gene>
<evidence type="ECO:0000313" key="1">
    <source>
        <dbReference type="EMBL" id="SVB44161.1"/>
    </source>
</evidence>
<reference evidence="1" key="1">
    <citation type="submission" date="2018-05" db="EMBL/GenBank/DDBJ databases">
        <authorList>
            <person name="Lanie J.A."/>
            <person name="Ng W.-L."/>
            <person name="Kazmierczak K.M."/>
            <person name="Andrzejewski T.M."/>
            <person name="Davidsen T.M."/>
            <person name="Wayne K.J."/>
            <person name="Tettelin H."/>
            <person name="Glass J.I."/>
            <person name="Rusch D."/>
            <person name="Podicherti R."/>
            <person name="Tsui H.-C.T."/>
            <person name="Winkler M.E."/>
        </authorList>
    </citation>
    <scope>NUCLEOTIDE SEQUENCE</scope>
</reference>
<evidence type="ECO:0008006" key="2">
    <source>
        <dbReference type="Google" id="ProtNLM"/>
    </source>
</evidence>
<accession>A0A382E2F2</accession>
<protein>
    <recommendedName>
        <fullName evidence="2">Glycine zipper domain-containing protein</fullName>
    </recommendedName>
</protein>
<proteinExistence type="predicted"/>
<sequence>MKALKQVFFSLLLISFFGCAAPLKTDTVSFKLPSSHQNSKTIDGLNIAVIPIDSKSESEKIFGTDLQTANVLPVQLVVQNTGVKEFEINHQQIFGITPNEELTVAYNLNKTAEHVRSSSIGTTAATHALAGALAGAAIGAGLGAAIGSSSDNSGSGAATGAAIGGAVGGTAGVGEGLSDSITFQFKKELANLSFGDRVIFQGDIQQGFIYFKWKSYNQIRMNVFNITDNKVHELIFSISVNKRKAFAN</sequence>
<name>A0A382E2F2_9ZZZZ</name>
<dbReference type="PROSITE" id="PS51257">
    <property type="entry name" value="PROKAR_LIPOPROTEIN"/>
    <property type="match status" value="1"/>
</dbReference>
<organism evidence="1">
    <name type="scientific">marine metagenome</name>
    <dbReference type="NCBI Taxonomy" id="408172"/>
    <lineage>
        <taxon>unclassified sequences</taxon>
        <taxon>metagenomes</taxon>
        <taxon>ecological metagenomes</taxon>
    </lineage>
</organism>
<dbReference type="EMBL" id="UINC01042047">
    <property type="protein sequence ID" value="SVB44161.1"/>
    <property type="molecule type" value="Genomic_DNA"/>
</dbReference>
<dbReference type="AlphaFoldDB" id="A0A382E2F2"/>